<organism evidence="2 3">
    <name type="scientific">Gordonia rubripertincta</name>
    <name type="common">Rhodococcus corallinus</name>
    <dbReference type="NCBI Taxonomy" id="36822"/>
    <lineage>
        <taxon>Bacteria</taxon>
        <taxon>Bacillati</taxon>
        <taxon>Actinomycetota</taxon>
        <taxon>Actinomycetes</taxon>
        <taxon>Mycobacteriales</taxon>
        <taxon>Gordoniaceae</taxon>
        <taxon>Gordonia</taxon>
    </lineage>
</organism>
<gene>
    <name evidence="2" type="ORF">O4213_12600</name>
</gene>
<dbReference type="RefSeq" id="WP_301571405.1">
    <property type="nucleotide sequence ID" value="NZ_JAPWIE010000003.1"/>
</dbReference>
<feature type="region of interest" description="Disordered" evidence="1">
    <location>
        <begin position="160"/>
        <end position="219"/>
    </location>
</feature>
<feature type="compositionally biased region" description="Basic residues" evidence="1">
    <location>
        <begin position="166"/>
        <end position="178"/>
    </location>
</feature>
<feature type="compositionally biased region" description="Basic and acidic residues" evidence="1">
    <location>
        <begin position="179"/>
        <end position="201"/>
    </location>
</feature>
<accession>A0ABT4MVY1</accession>
<proteinExistence type="predicted"/>
<sequence length="280" mass="30230">MDINEVTDELYGLDPGDFVKVRDAHVKEARAQGDRGLAKEISQLRKPTSVAWMVNILAREHSEDVENLLALGEALRDAQRHLAGDDLRTLTTQRQRVVRAMARQAGELAVDHGHTASENALREVGQSLHAALADSGIAEQVRAGRLVTAVSYSGMGPAGLAVVGGRARKPKAAPAKKKPGPEEITAAREHVAAAEKSERAADAALESARADAEHAADSVAALDTRVDELREQLAQAEQERQFANRAHQSATDQVEAAQRDLTSAREESRNARRDLEALED</sequence>
<dbReference type="EMBL" id="JAPWIE010000003">
    <property type="protein sequence ID" value="MCZ4550825.1"/>
    <property type="molecule type" value="Genomic_DNA"/>
</dbReference>
<reference evidence="2" key="1">
    <citation type="submission" date="2022-12" db="EMBL/GenBank/DDBJ databases">
        <authorList>
            <person name="Krivoruchko A.V."/>
            <person name="Elkin A."/>
        </authorList>
    </citation>
    <scope>NUCLEOTIDE SEQUENCE</scope>
    <source>
        <strain evidence="2">IEGM 1388</strain>
    </source>
</reference>
<evidence type="ECO:0000256" key="1">
    <source>
        <dbReference type="SAM" id="MobiDB-lite"/>
    </source>
</evidence>
<name>A0ABT4MVY1_GORRU</name>
<feature type="region of interest" description="Disordered" evidence="1">
    <location>
        <begin position="236"/>
        <end position="280"/>
    </location>
</feature>
<protein>
    <recommendedName>
        <fullName evidence="4">Transposase</fullName>
    </recommendedName>
</protein>
<feature type="compositionally biased region" description="Basic and acidic residues" evidence="1">
    <location>
        <begin position="262"/>
        <end position="280"/>
    </location>
</feature>
<keyword evidence="3" id="KW-1185">Reference proteome</keyword>
<evidence type="ECO:0000313" key="2">
    <source>
        <dbReference type="EMBL" id="MCZ4550825.1"/>
    </source>
</evidence>
<evidence type="ECO:0000313" key="3">
    <source>
        <dbReference type="Proteomes" id="UP001067235"/>
    </source>
</evidence>
<comment type="caution">
    <text evidence="2">The sequence shown here is derived from an EMBL/GenBank/DDBJ whole genome shotgun (WGS) entry which is preliminary data.</text>
</comment>
<evidence type="ECO:0008006" key="4">
    <source>
        <dbReference type="Google" id="ProtNLM"/>
    </source>
</evidence>
<dbReference type="Proteomes" id="UP001067235">
    <property type="component" value="Unassembled WGS sequence"/>
</dbReference>